<evidence type="ECO:0000313" key="2">
    <source>
        <dbReference type="Proteomes" id="UP000184693"/>
    </source>
</evidence>
<reference evidence="1 2" key="1">
    <citation type="submission" date="2016-11" db="EMBL/GenBank/DDBJ databases">
        <authorList>
            <person name="Jaros S."/>
            <person name="Januszkiewicz K."/>
            <person name="Wedrychowicz H."/>
        </authorList>
    </citation>
    <scope>NUCLEOTIDE SEQUENCE [LARGE SCALE GENOMIC DNA]</scope>
    <source>
        <strain evidence="1 2">GAS86</strain>
    </source>
</reference>
<evidence type="ECO:0000313" key="1">
    <source>
        <dbReference type="EMBL" id="SIO54178.1"/>
    </source>
</evidence>
<accession>A0A1N6KC87</accession>
<sequence>MTEAANAVSEALRLARDAMTGYWLVTAGGKEFTAFIRPDNSWWVAESVSTNDARRIARVKAYRTDDDPQAALRGWASSQGQPVIITQR</sequence>
<dbReference type="AlphaFoldDB" id="A0A1N6KC87"/>
<dbReference type="Proteomes" id="UP000184693">
    <property type="component" value="Unassembled WGS sequence"/>
</dbReference>
<dbReference type="EMBL" id="FSRM01000002">
    <property type="protein sequence ID" value="SIO54178.1"/>
    <property type="molecule type" value="Genomic_DNA"/>
</dbReference>
<organism evidence="1 2">
    <name type="scientific">Paraburkholderia phenazinium</name>
    <dbReference type="NCBI Taxonomy" id="60549"/>
    <lineage>
        <taxon>Bacteria</taxon>
        <taxon>Pseudomonadati</taxon>
        <taxon>Pseudomonadota</taxon>
        <taxon>Betaproteobacteria</taxon>
        <taxon>Burkholderiales</taxon>
        <taxon>Burkholderiaceae</taxon>
        <taxon>Paraburkholderia</taxon>
    </lineage>
</organism>
<proteinExistence type="predicted"/>
<name>A0A1N6KC87_9BURK</name>
<gene>
    <name evidence="1" type="ORF">SAMN05444168_6760</name>
</gene>
<protein>
    <submittedName>
        <fullName evidence="1">Uncharacterized protein</fullName>
    </submittedName>
</protein>